<reference evidence="2" key="1">
    <citation type="submission" date="2023-08" db="EMBL/GenBank/DDBJ databases">
        <title>Black Yeasts Isolated from many extreme environments.</title>
        <authorList>
            <person name="Coleine C."/>
            <person name="Stajich J.E."/>
            <person name="Selbmann L."/>
        </authorList>
    </citation>
    <scope>NUCLEOTIDE SEQUENCE</scope>
    <source>
        <strain evidence="2">CCFEE 5401</strain>
    </source>
</reference>
<organism evidence="2 3">
    <name type="scientific">Meristemomyces frigidus</name>
    <dbReference type="NCBI Taxonomy" id="1508187"/>
    <lineage>
        <taxon>Eukaryota</taxon>
        <taxon>Fungi</taxon>
        <taxon>Dikarya</taxon>
        <taxon>Ascomycota</taxon>
        <taxon>Pezizomycotina</taxon>
        <taxon>Dothideomycetes</taxon>
        <taxon>Dothideomycetidae</taxon>
        <taxon>Mycosphaerellales</taxon>
        <taxon>Teratosphaeriaceae</taxon>
        <taxon>Meristemomyces</taxon>
    </lineage>
</organism>
<accession>A0AAN7TD04</accession>
<evidence type="ECO:0000313" key="2">
    <source>
        <dbReference type="EMBL" id="KAK5107954.1"/>
    </source>
</evidence>
<gene>
    <name evidence="2" type="ORF">LTR62_000499</name>
</gene>
<comment type="caution">
    <text evidence="2">The sequence shown here is derived from an EMBL/GenBank/DDBJ whole genome shotgun (WGS) entry which is preliminary data.</text>
</comment>
<dbReference type="AlphaFoldDB" id="A0AAN7TD04"/>
<evidence type="ECO:0000256" key="1">
    <source>
        <dbReference type="SAM" id="MobiDB-lite"/>
    </source>
</evidence>
<sequence length="104" mass="11860">MLPSKRLLPTRLRPFRAIALRQQSTYQPPTPPQSQQPNPHSNFYKVFGRPLAKTFLIAVATYQILYFSWSKLESMEIKDQKETAVRLLEGELKGLVAPGKSSET</sequence>
<protein>
    <submittedName>
        <fullName evidence="2">Uncharacterized protein</fullName>
    </submittedName>
</protein>
<dbReference type="Proteomes" id="UP001310890">
    <property type="component" value="Unassembled WGS sequence"/>
</dbReference>
<evidence type="ECO:0000313" key="3">
    <source>
        <dbReference type="Proteomes" id="UP001310890"/>
    </source>
</evidence>
<feature type="region of interest" description="Disordered" evidence="1">
    <location>
        <begin position="21"/>
        <end position="42"/>
    </location>
</feature>
<proteinExistence type="predicted"/>
<name>A0AAN7TD04_9PEZI</name>
<dbReference type="EMBL" id="JAVRRL010000100">
    <property type="protein sequence ID" value="KAK5107954.1"/>
    <property type="molecule type" value="Genomic_DNA"/>
</dbReference>